<evidence type="ECO:0000313" key="5">
    <source>
        <dbReference type="Proteomes" id="UP000035579"/>
    </source>
</evidence>
<reference evidence="3 5" key="1">
    <citation type="submission" date="2015-05" db="EMBL/GenBank/DDBJ databases">
        <title>Genome assembly of Archangium gephyra DSM 2261.</title>
        <authorList>
            <person name="Sharma G."/>
            <person name="Subramanian S."/>
        </authorList>
    </citation>
    <scope>NUCLEOTIDE SEQUENCE [LARGE SCALE GENOMIC DNA]</scope>
    <source>
        <strain evidence="3 5">DSM 2261</strain>
    </source>
</reference>
<evidence type="ECO:0000313" key="3">
    <source>
        <dbReference type="EMBL" id="AKI99281.1"/>
    </source>
</evidence>
<feature type="region of interest" description="Disordered" evidence="1">
    <location>
        <begin position="20"/>
        <end position="70"/>
    </location>
</feature>
<gene>
    <name evidence="3" type="ORF">AA314_00908</name>
    <name evidence="4" type="ORF">ATI61_1245</name>
</gene>
<keyword evidence="2" id="KW-0732">Signal</keyword>
<dbReference type="EMBL" id="CP011509">
    <property type="protein sequence ID" value="AKI99281.1"/>
    <property type="molecule type" value="Genomic_DNA"/>
</dbReference>
<evidence type="ECO:0000256" key="2">
    <source>
        <dbReference type="SAM" id="SignalP"/>
    </source>
</evidence>
<protein>
    <submittedName>
        <fullName evidence="3">Lipoprotein</fullName>
    </submittedName>
</protein>
<reference evidence="4 6" key="2">
    <citation type="submission" date="2018-08" db="EMBL/GenBank/DDBJ databases">
        <title>Genomic Encyclopedia of Archaeal and Bacterial Type Strains, Phase II (KMG-II): from individual species to whole genera.</title>
        <authorList>
            <person name="Goeker M."/>
        </authorList>
    </citation>
    <scope>NUCLEOTIDE SEQUENCE [LARGE SCALE GENOMIC DNA]</scope>
    <source>
        <strain evidence="4 6">DSM 2261</strain>
    </source>
</reference>
<organism evidence="3 5">
    <name type="scientific">Archangium gephyra</name>
    <dbReference type="NCBI Taxonomy" id="48"/>
    <lineage>
        <taxon>Bacteria</taxon>
        <taxon>Pseudomonadati</taxon>
        <taxon>Myxococcota</taxon>
        <taxon>Myxococcia</taxon>
        <taxon>Myxococcales</taxon>
        <taxon>Cystobacterineae</taxon>
        <taxon>Archangiaceae</taxon>
        <taxon>Archangium</taxon>
    </lineage>
</organism>
<dbReference type="KEGG" id="age:AA314_00908"/>
<keyword evidence="3" id="KW-0449">Lipoprotein</keyword>
<dbReference type="EMBL" id="QUMU01000024">
    <property type="protein sequence ID" value="REG15420.1"/>
    <property type="molecule type" value="Genomic_DNA"/>
</dbReference>
<accession>A0AAC8TAW6</accession>
<feature type="chain" id="PRO_5042193159" evidence="2">
    <location>
        <begin position="24"/>
        <end position="165"/>
    </location>
</feature>
<feature type="signal peptide" evidence="2">
    <location>
        <begin position="1"/>
        <end position="23"/>
    </location>
</feature>
<proteinExistence type="predicted"/>
<dbReference type="PROSITE" id="PS51257">
    <property type="entry name" value="PROKAR_LIPOPROTEIN"/>
    <property type="match status" value="1"/>
</dbReference>
<evidence type="ECO:0000256" key="1">
    <source>
        <dbReference type="SAM" id="MobiDB-lite"/>
    </source>
</evidence>
<dbReference type="Proteomes" id="UP000035579">
    <property type="component" value="Chromosome"/>
</dbReference>
<evidence type="ECO:0000313" key="4">
    <source>
        <dbReference type="EMBL" id="REG15420.1"/>
    </source>
</evidence>
<evidence type="ECO:0000313" key="6">
    <source>
        <dbReference type="Proteomes" id="UP000256345"/>
    </source>
</evidence>
<name>A0AAC8TAW6_9BACT</name>
<keyword evidence="6" id="KW-1185">Reference proteome</keyword>
<sequence length="165" mass="16787">MTFRQPLLTAALALGLLAGCSKGTTPAESPRAAESGGTPSAPMDKPATDKPATAPEPTSGGTAAAPSAERGPAVFFLRNSGVRCMTTPCPYFIATRPDRPGDEPIQVHEVDTAALGVSDEKRASILEVANGNPGLKVEGTLDTVPNAGPAGAATVLRVRRVVEGQ</sequence>
<dbReference type="Proteomes" id="UP000256345">
    <property type="component" value="Unassembled WGS sequence"/>
</dbReference>
<dbReference type="RefSeq" id="WP_047854424.1">
    <property type="nucleotide sequence ID" value="NZ_CP011509.1"/>
</dbReference>
<dbReference type="AlphaFoldDB" id="A0AAC8TAW6"/>